<dbReference type="InterPro" id="IPR036388">
    <property type="entry name" value="WH-like_DNA-bd_sf"/>
</dbReference>
<dbReference type="InterPro" id="IPR029063">
    <property type="entry name" value="SAM-dependent_MTases_sf"/>
</dbReference>
<evidence type="ECO:0000256" key="3">
    <source>
        <dbReference type="ARBA" id="ARBA00022691"/>
    </source>
</evidence>
<dbReference type="SUPFAM" id="SSF46785">
    <property type="entry name" value="Winged helix' DNA-binding domain"/>
    <property type="match status" value="1"/>
</dbReference>
<name>A0ABT3SI64_9MYCO</name>
<evidence type="ECO:0000259" key="5">
    <source>
        <dbReference type="Pfam" id="PF08100"/>
    </source>
</evidence>
<keyword evidence="7" id="KW-1185">Reference proteome</keyword>
<evidence type="ECO:0000313" key="6">
    <source>
        <dbReference type="EMBL" id="MCX2938542.1"/>
    </source>
</evidence>
<dbReference type="SUPFAM" id="SSF53335">
    <property type="entry name" value="S-adenosyl-L-methionine-dependent methyltransferases"/>
    <property type="match status" value="1"/>
</dbReference>
<dbReference type="PIRSF" id="PIRSF005739">
    <property type="entry name" value="O-mtase"/>
    <property type="match status" value="1"/>
</dbReference>
<dbReference type="PANTHER" id="PTHR43712:SF2">
    <property type="entry name" value="O-METHYLTRANSFERASE CICE"/>
    <property type="match status" value="1"/>
</dbReference>
<dbReference type="RefSeq" id="WP_265998286.1">
    <property type="nucleotide sequence ID" value="NZ_JAPJDN010000015.1"/>
</dbReference>
<gene>
    <name evidence="6" type="ORF">ORI27_17720</name>
</gene>
<accession>A0ABT3SI64</accession>
<dbReference type="InterPro" id="IPR001077">
    <property type="entry name" value="COMT_C"/>
</dbReference>
<reference evidence="6 7" key="1">
    <citation type="submission" date="2022-11" db="EMBL/GenBank/DDBJ databases">
        <title>Mycobacterium sp. nov.</title>
        <authorList>
            <person name="Papic B."/>
            <person name="Spicic S."/>
            <person name="Duvnjak S."/>
        </authorList>
    </citation>
    <scope>NUCLEOTIDE SEQUENCE [LARGE SCALE GENOMIC DNA]</scope>
    <source>
        <strain evidence="6 7">CVI_P4</strain>
    </source>
</reference>
<protein>
    <submittedName>
        <fullName evidence="6">Methyltransferase</fullName>
    </submittedName>
</protein>
<dbReference type="Gene3D" id="3.40.50.150">
    <property type="entry name" value="Vaccinia Virus protein VP39"/>
    <property type="match status" value="1"/>
</dbReference>
<evidence type="ECO:0000256" key="1">
    <source>
        <dbReference type="ARBA" id="ARBA00022603"/>
    </source>
</evidence>
<keyword evidence="1 6" id="KW-0489">Methyltransferase</keyword>
<dbReference type="InterPro" id="IPR036390">
    <property type="entry name" value="WH_DNA-bd_sf"/>
</dbReference>
<dbReference type="Gene3D" id="1.10.287.1350">
    <property type="match status" value="1"/>
</dbReference>
<evidence type="ECO:0000256" key="2">
    <source>
        <dbReference type="ARBA" id="ARBA00022679"/>
    </source>
</evidence>
<dbReference type="GO" id="GO:0032259">
    <property type="term" value="P:methylation"/>
    <property type="evidence" value="ECO:0007669"/>
    <property type="project" value="UniProtKB-KW"/>
</dbReference>
<dbReference type="EMBL" id="JAPJDO010000015">
    <property type="protein sequence ID" value="MCX2938542.1"/>
    <property type="molecule type" value="Genomic_DNA"/>
</dbReference>
<dbReference type="Pfam" id="PF08100">
    <property type="entry name" value="Dimerisation"/>
    <property type="match status" value="1"/>
</dbReference>
<dbReference type="InterPro" id="IPR012967">
    <property type="entry name" value="COMT_dimerisation"/>
</dbReference>
<keyword evidence="3" id="KW-0949">S-adenosyl-L-methionine</keyword>
<keyword evidence="2" id="KW-0808">Transferase</keyword>
<dbReference type="Gene3D" id="1.10.10.10">
    <property type="entry name" value="Winged helix-like DNA-binding domain superfamily/Winged helix DNA-binding domain"/>
    <property type="match status" value="1"/>
</dbReference>
<feature type="domain" description="O-methyltransferase dimerisation" evidence="5">
    <location>
        <begin position="47"/>
        <end position="113"/>
    </location>
</feature>
<dbReference type="PROSITE" id="PS51683">
    <property type="entry name" value="SAM_OMT_II"/>
    <property type="match status" value="1"/>
</dbReference>
<dbReference type="Proteomes" id="UP001300745">
    <property type="component" value="Unassembled WGS sequence"/>
</dbReference>
<dbReference type="Pfam" id="PF00891">
    <property type="entry name" value="Methyltransf_2"/>
    <property type="match status" value="1"/>
</dbReference>
<dbReference type="GO" id="GO:0008168">
    <property type="term" value="F:methyltransferase activity"/>
    <property type="evidence" value="ECO:0007669"/>
    <property type="project" value="UniProtKB-KW"/>
</dbReference>
<comment type="caution">
    <text evidence="6">The sequence shown here is derived from an EMBL/GenBank/DDBJ whole genome shotgun (WGS) entry which is preliminary data.</text>
</comment>
<dbReference type="InterPro" id="IPR016461">
    <property type="entry name" value="COMT-like"/>
</dbReference>
<organism evidence="6 7">
    <name type="scientific">Mycobacterium pinniadriaticum</name>
    <dbReference type="NCBI Taxonomy" id="2994102"/>
    <lineage>
        <taxon>Bacteria</taxon>
        <taxon>Bacillati</taxon>
        <taxon>Actinomycetota</taxon>
        <taxon>Actinomycetes</taxon>
        <taxon>Mycobacteriales</taxon>
        <taxon>Mycobacteriaceae</taxon>
        <taxon>Mycobacterium</taxon>
    </lineage>
</organism>
<feature type="domain" description="O-methyltransferase C-terminal" evidence="4">
    <location>
        <begin position="137"/>
        <end position="344"/>
    </location>
</feature>
<evidence type="ECO:0000313" key="7">
    <source>
        <dbReference type="Proteomes" id="UP001300745"/>
    </source>
</evidence>
<proteinExistence type="predicted"/>
<evidence type="ECO:0000259" key="4">
    <source>
        <dbReference type="Pfam" id="PF00891"/>
    </source>
</evidence>
<dbReference type="PANTHER" id="PTHR43712">
    <property type="entry name" value="PUTATIVE (AFU_ORTHOLOGUE AFUA_4G14580)-RELATED"/>
    <property type="match status" value="1"/>
</dbReference>
<sequence length="368" mass="39915">MPRLPAAPPARLARAVEFARHHLLRLHQRMVPAPMAMMELVVSGWPAQAITTAAQLGIADALADGPLPIGALAARVDADPDSLGRLMRALIGRGIFRRRRDGRYALNSLAETLRSDAPISLKGAALFQGSQEQRERWTLLTESVRNGESIVPALRGMEGFDYLVEIPEHAELFDQTMTCLAQMTLAVVVAGYDFSAHRTIVDIGGGQGAMLAAVLGSAPGARGILYDVPRVVVGAPKLLSDKHVADRVQIVEGSFFDHVPGGGDAYLLKNIIHDWADDRALRILRNVRAAAGPRSTVLLVEMVVRENGRDGPENWVDLEMLLNLGSRERTADEYRNLLRQAGFRMTSVIPTASPLCVIEAVVDEAHPG</sequence>